<proteinExistence type="predicted"/>
<protein>
    <submittedName>
        <fullName evidence="1">Uncharacterized protein</fullName>
    </submittedName>
</protein>
<reference evidence="1 2" key="1">
    <citation type="submission" date="2024-08" db="EMBL/GenBank/DDBJ databases">
        <authorList>
            <person name="Cucini C."/>
            <person name="Frati F."/>
        </authorList>
    </citation>
    <scope>NUCLEOTIDE SEQUENCE [LARGE SCALE GENOMIC DNA]</scope>
</reference>
<evidence type="ECO:0000313" key="2">
    <source>
        <dbReference type="Proteomes" id="UP001642540"/>
    </source>
</evidence>
<evidence type="ECO:0000313" key="1">
    <source>
        <dbReference type="EMBL" id="CAL8076651.1"/>
    </source>
</evidence>
<gene>
    <name evidence="1" type="ORF">ODALV1_LOCUS3544</name>
</gene>
<dbReference type="Proteomes" id="UP001642540">
    <property type="component" value="Unassembled WGS sequence"/>
</dbReference>
<accession>A0ABP1PT98</accession>
<dbReference type="EMBL" id="CAXLJM020000012">
    <property type="protein sequence ID" value="CAL8076651.1"/>
    <property type="molecule type" value="Genomic_DNA"/>
</dbReference>
<comment type="caution">
    <text evidence="1">The sequence shown here is derived from an EMBL/GenBank/DDBJ whole genome shotgun (WGS) entry which is preliminary data.</text>
</comment>
<name>A0ABP1PT98_9HEXA</name>
<keyword evidence="2" id="KW-1185">Reference proteome</keyword>
<organism evidence="1 2">
    <name type="scientific">Orchesella dallaii</name>
    <dbReference type="NCBI Taxonomy" id="48710"/>
    <lineage>
        <taxon>Eukaryota</taxon>
        <taxon>Metazoa</taxon>
        <taxon>Ecdysozoa</taxon>
        <taxon>Arthropoda</taxon>
        <taxon>Hexapoda</taxon>
        <taxon>Collembola</taxon>
        <taxon>Entomobryomorpha</taxon>
        <taxon>Entomobryoidea</taxon>
        <taxon>Orchesellidae</taxon>
        <taxon>Orchesellinae</taxon>
        <taxon>Orchesella</taxon>
    </lineage>
</organism>
<sequence length="123" mass="13492">MHPNLKIRYKKEISHPAESMEEGVTTAADFVSSNFHKAEQNVLAAVNSTEHSISSKITDVSKSLKSTISTVGSKVEQAASQGKIFILKSTKDAGGFFTSSFKSVKDWFAQLETEAKELLHFVL</sequence>